<feature type="domain" description="Transcription regulator AsnC/Lrp ligand binding" evidence="4">
    <location>
        <begin position="246"/>
        <end position="315"/>
    </location>
</feature>
<sequence length="328" mass="35603">MRHVRESLDETDRRIAAALLVAPRASWRTVARCLDLSERTVVRRAGPLFADGTLRTTVVRAPVHFPELIPLALRLRCRPNRIRSTAAALARRRDTLWVDVLGGGDEICVVAFLEGAEARDRLLLRDLPATPEVLSWTAHALMRVFPAAFSWTGGLLTSEEEALLRAEHPAREHPPAPVPLTAADHALVRGLIANGRAGYAELAERAGIAAPTVRRRLGALVDHWVVRLATEVDLALLGVRADVLLWLTVAAGELDATAERLSRHPQVRFAAATTGSSNLLVAAAATDLEALYRFLTDTIGSLSGIGAIETTPVLATFKRTGLPRQRRG</sequence>
<evidence type="ECO:0000256" key="2">
    <source>
        <dbReference type="ARBA" id="ARBA00023125"/>
    </source>
</evidence>
<evidence type="ECO:0000313" key="6">
    <source>
        <dbReference type="EMBL" id="MDF3288160.1"/>
    </source>
</evidence>
<dbReference type="InterPro" id="IPR036390">
    <property type="entry name" value="WH_DNA-bd_sf"/>
</dbReference>
<evidence type="ECO:0000256" key="3">
    <source>
        <dbReference type="ARBA" id="ARBA00023163"/>
    </source>
</evidence>
<evidence type="ECO:0000313" key="7">
    <source>
        <dbReference type="Proteomes" id="UP001216579"/>
    </source>
</evidence>
<organism evidence="6 7">
    <name type="scientific">Streptomyces silvisoli</name>
    <dbReference type="NCBI Taxonomy" id="3034235"/>
    <lineage>
        <taxon>Bacteria</taxon>
        <taxon>Bacillati</taxon>
        <taxon>Actinomycetota</taxon>
        <taxon>Actinomycetes</taxon>
        <taxon>Kitasatosporales</taxon>
        <taxon>Streptomycetaceae</taxon>
        <taxon>Streptomyces</taxon>
    </lineage>
</organism>
<keyword evidence="2" id="KW-0238">DNA-binding</keyword>
<evidence type="ECO:0000256" key="1">
    <source>
        <dbReference type="ARBA" id="ARBA00023015"/>
    </source>
</evidence>
<keyword evidence="1" id="KW-0805">Transcription regulation</keyword>
<keyword evidence="3" id="KW-0804">Transcription</keyword>
<dbReference type="EMBL" id="JARJBC010000001">
    <property type="protein sequence ID" value="MDF3288160.1"/>
    <property type="molecule type" value="Genomic_DNA"/>
</dbReference>
<accession>A0ABT5ZEX1</accession>
<keyword evidence="7" id="KW-1185">Reference proteome</keyword>
<dbReference type="InterPro" id="IPR036388">
    <property type="entry name" value="WH-like_DNA-bd_sf"/>
</dbReference>
<dbReference type="SUPFAM" id="SSF46785">
    <property type="entry name" value="Winged helix' DNA-binding domain"/>
    <property type="match status" value="2"/>
</dbReference>
<reference evidence="6 7" key="1">
    <citation type="submission" date="2023-03" db="EMBL/GenBank/DDBJ databases">
        <title>Draft genome sequence of Streptomyces sp. RB6PN23 isolated from peat swamp forest in Thailand.</title>
        <authorList>
            <person name="Klaysubun C."/>
            <person name="Duangmal K."/>
        </authorList>
    </citation>
    <scope>NUCLEOTIDE SEQUENCE [LARGE SCALE GENOMIC DNA]</scope>
    <source>
        <strain evidence="6 7">RB6PN23</strain>
    </source>
</reference>
<feature type="domain" description="HTH asnC-type" evidence="5">
    <location>
        <begin position="8"/>
        <end position="44"/>
    </location>
</feature>
<dbReference type="InterPro" id="IPR019887">
    <property type="entry name" value="Tscrpt_reg_AsnC/Lrp_C"/>
</dbReference>
<dbReference type="SUPFAM" id="SSF54909">
    <property type="entry name" value="Dimeric alpha+beta barrel"/>
    <property type="match status" value="1"/>
</dbReference>
<feature type="domain" description="HTH asnC-type" evidence="5">
    <location>
        <begin position="182"/>
        <end position="220"/>
    </location>
</feature>
<dbReference type="Gene3D" id="1.10.10.10">
    <property type="entry name" value="Winged helix-like DNA-binding domain superfamily/Winged helix DNA-binding domain"/>
    <property type="match status" value="2"/>
</dbReference>
<dbReference type="InterPro" id="IPR000485">
    <property type="entry name" value="AsnC-type_HTH_dom"/>
</dbReference>
<dbReference type="PANTHER" id="PTHR30154:SF34">
    <property type="entry name" value="TRANSCRIPTIONAL REGULATOR AZLB"/>
    <property type="match status" value="1"/>
</dbReference>
<comment type="caution">
    <text evidence="6">The sequence shown here is derived from an EMBL/GenBank/DDBJ whole genome shotgun (WGS) entry which is preliminary data.</text>
</comment>
<dbReference type="PANTHER" id="PTHR30154">
    <property type="entry name" value="LEUCINE-RESPONSIVE REGULATORY PROTEIN"/>
    <property type="match status" value="1"/>
</dbReference>
<evidence type="ECO:0000259" key="4">
    <source>
        <dbReference type="Pfam" id="PF01037"/>
    </source>
</evidence>
<name>A0ABT5ZEX1_9ACTN</name>
<dbReference type="InterPro" id="IPR011008">
    <property type="entry name" value="Dimeric_a/b-barrel"/>
</dbReference>
<dbReference type="InterPro" id="IPR019888">
    <property type="entry name" value="Tscrpt_reg_AsnC-like"/>
</dbReference>
<dbReference type="Proteomes" id="UP001216579">
    <property type="component" value="Unassembled WGS sequence"/>
</dbReference>
<proteinExistence type="predicted"/>
<dbReference type="Gene3D" id="3.30.70.920">
    <property type="match status" value="1"/>
</dbReference>
<dbReference type="Pfam" id="PF13404">
    <property type="entry name" value="HTH_AsnC-type"/>
    <property type="match status" value="2"/>
</dbReference>
<evidence type="ECO:0000259" key="5">
    <source>
        <dbReference type="Pfam" id="PF13404"/>
    </source>
</evidence>
<protein>
    <submittedName>
        <fullName evidence="6">Lrp/AsnC family transcriptional regulator</fullName>
    </submittedName>
</protein>
<dbReference type="Pfam" id="PF01037">
    <property type="entry name" value="AsnC_trans_reg"/>
    <property type="match status" value="1"/>
</dbReference>
<dbReference type="SMART" id="SM00344">
    <property type="entry name" value="HTH_ASNC"/>
    <property type="match status" value="1"/>
</dbReference>
<gene>
    <name evidence="6" type="ORF">P3G67_02715</name>
</gene>